<feature type="transmembrane region" description="Helical" evidence="1">
    <location>
        <begin position="201"/>
        <end position="223"/>
    </location>
</feature>
<evidence type="ECO:0000313" key="2">
    <source>
        <dbReference type="EMBL" id="RDU42392.1"/>
    </source>
</evidence>
<feature type="transmembrane region" description="Helical" evidence="1">
    <location>
        <begin position="243"/>
        <end position="266"/>
    </location>
</feature>
<feature type="transmembrane region" description="Helical" evidence="1">
    <location>
        <begin position="325"/>
        <end position="344"/>
    </location>
</feature>
<reference evidence="2 3" key="1">
    <citation type="submission" date="2018-08" db="EMBL/GenBank/DDBJ databases">
        <title>Genome sequence of Marinobacter flavimaris KCTC 12185.</title>
        <authorList>
            <person name="Chun J."/>
            <person name="Kim B.-Y."/>
            <person name="Choi S.-B."/>
            <person name="Kwak M.-J."/>
        </authorList>
    </citation>
    <scope>NUCLEOTIDE SEQUENCE [LARGE SCALE GENOMIC DNA]</scope>
    <source>
        <strain evidence="2 3">KCTC 12185</strain>
    </source>
</reference>
<proteinExistence type="predicted"/>
<dbReference type="EMBL" id="QRDH01000001">
    <property type="protein sequence ID" value="RDU42392.1"/>
    <property type="molecule type" value="Genomic_DNA"/>
</dbReference>
<sequence length="413" mass="46216">MNMRIASLCIRALTLAVRFSLIFVLALYFEPSQVGLYGLVVATVGYSLYFVGFDFYVFSTRDLLGRSREQWPGLLTSQGVLFLSLYCLILPWSFFLFYSDLLPWWMMAWVMGLIIVEHLGQEIMRLAIAMGRPVLGTFLLFVRQGIWALAFMFAIWFDPAFRTLEHLLLFWIIGSTCSVLLGSSVFLQFRWRGLVKGVDWSWIRVGLRVAFPMLVATLALRAIFTLDRYWFGFVNSSELLGVYTLFIGIAGAVLAFMDAGVFAFLYPKMIECFKRGDVAGFEDLKASLARQTLGWLAVLLVAGGVLGPAVFSFMPNPLYFEHWPLFWACLLAMGVFVAGMVPHYSLYSMSLDKPIILSNMLGLLVFVAGGALCSVFTTYWAVPVAMCAAALAMGISKQLVLVFRGSEGFSQSV</sequence>
<comment type="caution">
    <text evidence="2">The sequence shown here is derived from an EMBL/GenBank/DDBJ whole genome shotgun (WGS) entry which is preliminary data.</text>
</comment>
<feature type="transmembrane region" description="Helical" evidence="1">
    <location>
        <begin position="35"/>
        <end position="58"/>
    </location>
</feature>
<gene>
    <name evidence="2" type="ORF">DXI23_01530</name>
</gene>
<feature type="transmembrane region" description="Helical" evidence="1">
    <location>
        <begin position="79"/>
        <end position="98"/>
    </location>
</feature>
<keyword evidence="3" id="KW-1185">Reference proteome</keyword>
<accession>A0A3D8H6P3</accession>
<evidence type="ECO:0000256" key="1">
    <source>
        <dbReference type="SAM" id="Phobius"/>
    </source>
</evidence>
<evidence type="ECO:0008006" key="4">
    <source>
        <dbReference type="Google" id="ProtNLM"/>
    </source>
</evidence>
<feature type="transmembrane region" description="Helical" evidence="1">
    <location>
        <begin position="356"/>
        <end position="377"/>
    </location>
</feature>
<keyword evidence="1" id="KW-0812">Transmembrane</keyword>
<protein>
    <recommendedName>
        <fullName evidence="4">Polysaccharide biosynthesis protein</fullName>
    </recommendedName>
</protein>
<evidence type="ECO:0000313" key="3">
    <source>
        <dbReference type="Proteomes" id="UP000256431"/>
    </source>
</evidence>
<feature type="transmembrane region" description="Helical" evidence="1">
    <location>
        <begin position="168"/>
        <end position="189"/>
    </location>
</feature>
<feature type="transmembrane region" description="Helical" evidence="1">
    <location>
        <begin position="12"/>
        <end position="29"/>
    </location>
</feature>
<feature type="transmembrane region" description="Helical" evidence="1">
    <location>
        <begin position="293"/>
        <end position="313"/>
    </location>
</feature>
<keyword evidence="1" id="KW-0472">Membrane</keyword>
<name>A0A3D8H6P3_9GAMM</name>
<dbReference type="Proteomes" id="UP000256431">
    <property type="component" value="Unassembled WGS sequence"/>
</dbReference>
<organism evidence="2 3">
    <name type="scientific">Marinobacter flavimaris</name>
    <dbReference type="NCBI Taxonomy" id="262076"/>
    <lineage>
        <taxon>Bacteria</taxon>
        <taxon>Pseudomonadati</taxon>
        <taxon>Pseudomonadota</taxon>
        <taxon>Gammaproteobacteria</taxon>
        <taxon>Pseudomonadales</taxon>
        <taxon>Marinobacteraceae</taxon>
        <taxon>Marinobacter</taxon>
    </lineage>
</organism>
<keyword evidence="1" id="KW-1133">Transmembrane helix</keyword>
<feature type="transmembrane region" description="Helical" evidence="1">
    <location>
        <begin position="104"/>
        <end position="121"/>
    </location>
</feature>
<dbReference type="AlphaFoldDB" id="A0A3D8H6P3"/>
<feature type="transmembrane region" description="Helical" evidence="1">
    <location>
        <begin position="133"/>
        <end position="156"/>
    </location>
</feature>